<gene>
    <name evidence="3" type="ORF">D1869_05785</name>
    <name evidence="2" type="ORF">HNQ62_002825</name>
</gene>
<keyword evidence="1" id="KW-0472">Membrane</keyword>
<name>A0A650CG14_SULOH</name>
<proteinExistence type="predicted"/>
<accession>A0A650CG14</accession>
<dbReference type="GeneID" id="42800737"/>
<dbReference type="OrthoDB" id="377214at2157"/>
<evidence type="ECO:0000313" key="3">
    <source>
        <dbReference type="EMBL" id="QGR16752.1"/>
    </source>
</evidence>
<dbReference type="GO" id="GO:0008233">
    <property type="term" value="F:peptidase activity"/>
    <property type="evidence" value="ECO:0007669"/>
    <property type="project" value="UniProtKB-KW"/>
</dbReference>
<dbReference type="GO" id="GO:0006508">
    <property type="term" value="P:proteolysis"/>
    <property type="evidence" value="ECO:0007669"/>
    <property type="project" value="UniProtKB-KW"/>
</dbReference>
<organism evidence="3 4">
    <name type="scientific">Sulfurisphaera ohwakuensis</name>
    <dbReference type="NCBI Taxonomy" id="69656"/>
    <lineage>
        <taxon>Archaea</taxon>
        <taxon>Thermoproteota</taxon>
        <taxon>Thermoprotei</taxon>
        <taxon>Sulfolobales</taxon>
        <taxon>Sulfolobaceae</taxon>
        <taxon>Sulfurisphaera</taxon>
    </lineage>
</organism>
<dbReference type="Proteomes" id="UP000582213">
    <property type="component" value="Unassembled WGS sequence"/>
</dbReference>
<evidence type="ECO:0000313" key="2">
    <source>
        <dbReference type="EMBL" id="MBB5255050.1"/>
    </source>
</evidence>
<dbReference type="AlphaFoldDB" id="A0A650CG14"/>
<evidence type="ECO:0000313" key="4">
    <source>
        <dbReference type="Proteomes" id="UP000427373"/>
    </source>
</evidence>
<evidence type="ECO:0000313" key="5">
    <source>
        <dbReference type="Proteomes" id="UP000582213"/>
    </source>
</evidence>
<evidence type="ECO:0000256" key="1">
    <source>
        <dbReference type="SAM" id="Phobius"/>
    </source>
</evidence>
<keyword evidence="1" id="KW-1133">Transmembrane helix</keyword>
<keyword evidence="1" id="KW-0812">Transmembrane</keyword>
<keyword evidence="4" id="KW-1185">Reference proteome</keyword>
<protein>
    <submittedName>
        <fullName evidence="2">Membrane protein implicated in regulation of membrane protease activity</fullName>
    </submittedName>
</protein>
<dbReference type="EMBL" id="JACHFY010000039">
    <property type="protein sequence ID" value="MBB5255050.1"/>
    <property type="molecule type" value="Genomic_DNA"/>
</dbReference>
<sequence>MSLFSILFYTILPAIFLIAVIIIVYSGKIHPNLKIGIPILAFGIALIVVGIVIANPPLSIIGFFIFVISLIFMPRRHRW</sequence>
<feature type="transmembrane region" description="Helical" evidence="1">
    <location>
        <begin position="6"/>
        <end position="26"/>
    </location>
</feature>
<dbReference type="Proteomes" id="UP000427373">
    <property type="component" value="Chromosome"/>
</dbReference>
<keyword evidence="2" id="KW-0378">Hydrolase</keyword>
<dbReference type="KEGG" id="soh:D1869_05785"/>
<dbReference type="EMBL" id="CP045484">
    <property type="protein sequence ID" value="QGR16752.1"/>
    <property type="molecule type" value="Genomic_DNA"/>
</dbReference>
<keyword evidence="2" id="KW-0645">Protease</keyword>
<dbReference type="RefSeq" id="WP_156014306.1">
    <property type="nucleotide sequence ID" value="NZ_CP045484.1"/>
</dbReference>
<reference evidence="3 4" key="1">
    <citation type="submission" date="2019-10" db="EMBL/GenBank/DDBJ databases">
        <title>Genome Sequences from Six Type Strain Members of the Archaeal Family Sulfolobaceae: Acidianus ambivalens, Acidianus infernus, Metallosphaera prunae, Stygiolobus azoricus, Sulfolobus metallicus, and Sulfurisphaera ohwakuensis.</title>
        <authorList>
            <person name="Counts J.A."/>
            <person name="Kelly R.M."/>
        </authorList>
    </citation>
    <scope>NUCLEOTIDE SEQUENCE [LARGE SCALE GENOMIC DNA]</scope>
    <source>
        <strain evidence="3 4">TA-1</strain>
    </source>
</reference>
<reference evidence="2 5" key="2">
    <citation type="submission" date="2020-08" db="EMBL/GenBank/DDBJ databases">
        <title>Genomic Encyclopedia of Type Strains, Phase IV (KMG-IV): sequencing the most valuable type-strain genomes for metagenomic binning, comparative biology and taxonomic classification.</title>
        <authorList>
            <person name="Goeker M."/>
        </authorList>
    </citation>
    <scope>NUCLEOTIDE SEQUENCE [LARGE SCALE GENOMIC DNA]</scope>
    <source>
        <strain evidence="2 5">DSM 12421</strain>
    </source>
</reference>
<feature type="transmembrane region" description="Helical" evidence="1">
    <location>
        <begin position="33"/>
        <end position="52"/>
    </location>
</feature>